<evidence type="ECO:0000313" key="2">
    <source>
        <dbReference type="EMBL" id="AES63505.2"/>
    </source>
</evidence>
<dbReference type="Proteomes" id="UP000002051">
    <property type="component" value="Chromosome 2"/>
</dbReference>
<dbReference type="PaxDb" id="3880-AES63505"/>
<dbReference type="EMBL" id="CM001218">
    <property type="protein sequence ID" value="AES63505.2"/>
    <property type="molecule type" value="Genomic_DNA"/>
</dbReference>
<feature type="region of interest" description="Disordered" evidence="1">
    <location>
        <begin position="11"/>
        <end position="30"/>
    </location>
</feature>
<accession>G7IPN2</accession>
<reference evidence="2 4" key="2">
    <citation type="journal article" date="2014" name="BMC Genomics">
        <title>An improved genome release (version Mt4.0) for the model legume Medicago truncatula.</title>
        <authorList>
            <person name="Tang H."/>
            <person name="Krishnakumar V."/>
            <person name="Bidwell S."/>
            <person name="Rosen B."/>
            <person name="Chan A."/>
            <person name="Zhou S."/>
            <person name="Gentzbittel L."/>
            <person name="Childs K.L."/>
            <person name="Yandell M."/>
            <person name="Gundlach H."/>
            <person name="Mayer K.F."/>
            <person name="Schwartz D.C."/>
            <person name="Town C.D."/>
        </authorList>
    </citation>
    <scope>GENOME REANNOTATION</scope>
    <source>
        <strain evidence="3 4">cv. Jemalong A17</strain>
    </source>
</reference>
<keyword evidence="4" id="KW-1185">Reference proteome</keyword>
<reference evidence="3" key="3">
    <citation type="submission" date="2015-04" db="UniProtKB">
        <authorList>
            <consortium name="EnsemblPlants"/>
        </authorList>
    </citation>
    <scope>IDENTIFICATION</scope>
    <source>
        <strain evidence="3">cv. Jemalong A17</strain>
    </source>
</reference>
<sequence length="147" mass="16299">MVENLGMEGMFGNGGQSGLGSGGNENEGNGGKPGKFVKACSVVLACKRFLAARLKLMFEKLKAKKKIMMKDFFEAMVKNEEECCKICKWEIWFEIVCEAKGECLMHLLLVAHSIRTPQLSVIDLEYSLDGLPTGKFLGKRASEDKTR</sequence>
<dbReference type="HOGENOM" id="CLU_1770797_0_0_1"/>
<evidence type="ECO:0000256" key="1">
    <source>
        <dbReference type="SAM" id="MobiDB-lite"/>
    </source>
</evidence>
<reference evidence="2 4" key="1">
    <citation type="journal article" date="2011" name="Nature">
        <title>The Medicago genome provides insight into the evolution of rhizobial symbioses.</title>
        <authorList>
            <person name="Young N.D."/>
            <person name="Debelle F."/>
            <person name="Oldroyd G.E."/>
            <person name="Geurts R."/>
            <person name="Cannon S.B."/>
            <person name="Udvardi M.K."/>
            <person name="Benedito V.A."/>
            <person name="Mayer K.F."/>
            <person name="Gouzy J."/>
            <person name="Schoof H."/>
            <person name="Van de Peer Y."/>
            <person name="Proost S."/>
            <person name="Cook D.R."/>
            <person name="Meyers B.C."/>
            <person name="Spannagl M."/>
            <person name="Cheung F."/>
            <person name="De Mita S."/>
            <person name="Krishnakumar V."/>
            <person name="Gundlach H."/>
            <person name="Zhou S."/>
            <person name="Mudge J."/>
            <person name="Bharti A.K."/>
            <person name="Murray J.D."/>
            <person name="Naoumkina M.A."/>
            <person name="Rosen B."/>
            <person name="Silverstein K.A."/>
            <person name="Tang H."/>
            <person name="Rombauts S."/>
            <person name="Zhao P.X."/>
            <person name="Zhou P."/>
            <person name="Barbe V."/>
            <person name="Bardou P."/>
            <person name="Bechner M."/>
            <person name="Bellec A."/>
            <person name="Berger A."/>
            <person name="Berges H."/>
            <person name="Bidwell S."/>
            <person name="Bisseling T."/>
            <person name="Choisne N."/>
            <person name="Couloux A."/>
            <person name="Denny R."/>
            <person name="Deshpande S."/>
            <person name="Dai X."/>
            <person name="Doyle J.J."/>
            <person name="Dudez A.M."/>
            <person name="Farmer A.D."/>
            <person name="Fouteau S."/>
            <person name="Franken C."/>
            <person name="Gibelin C."/>
            <person name="Gish J."/>
            <person name="Goldstein S."/>
            <person name="Gonzalez A.J."/>
            <person name="Green P.J."/>
            <person name="Hallab A."/>
            <person name="Hartog M."/>
            <person name="Hua A."/>
            <person name="Humphray S.J."/>
            <person name="Jeong D.H."/>
            <person name="Jing Y."/>
            <person name="Jocker A."/>
            <person name="Kenton S.M."/>
            <person name="Kim D.J."/>
            <person name="Klee K."/>
            <person name="Lai H."/>
            <person name="Lang C."/>
            <person name="Lin S."/>
            <person name="Macmil S.L."/>
            <person name="Magdelenat G."/>
            <person name="Matthews L."/>
            <person name="McCorrison J."/>
            <person name="Monaghan E.L."/>
            <person name="Mun J.H."/>
            <person name="Najar F.Z."/>
            <person name="Nicholson C."/>
            <person name="Noirot C."/>
            <person name="O'Bleness M."/>
            <person name="Paule C.R."/>
            <person name="Poulain J."/>
            <person name="Prion F."/>
            <person name="Qin B."/>
            <person name="Qu C."/>
            <person name="Retzel E.F."/>
            <person name="Riddle C."/>
            <person name="Sallet E."/>
            <person name="Samain S."/>
            <person name="Samson N."/>
            <person name="Sanders I."/>
            <person name="Saurat O."/>
            <person name="Scarpelli C."/>
            <person name="Schiex T."/>
            <person name="Segurens B."/>
            <person name="Severin A.J."/>
            <person name="Sherrier D.J."/>
            <person name="Shi R."/>
            <person name="Sims S."/>
            <person name="Singer S.R."/>
            <person name="Sinharoy S."/>
            <person name="Sterck L."/>
            <person name="Viollet A."/>
            <person name="Wang B.B."/>
            <person name="Wang K."/>
            <person name="Wang M."/>
            <person name="Wang X."/>
            <person name="Warfsmann J."/>
            <person name="Weissenbach J."/>
            <person name="White D.D."/>
            <person name="White J.D."/>
            <person name="Wiley G.B."/>
            <person name="Wincker P."/>
            <person name="Xing Y."/>
            <person name="Yang L."/>
            <person name="Yao Z."/>
            <person name="Ying F."/>
            <person name="Zhai J."/>
            <person name="Zhou L."/>
            <person name="Zuber A."/>
            <person name="Denarie J."/>
            <person name="Dixon R.A."/>
            <person name="May G.D."/>
            <person name="Schwartz D.C."/>
            <person name="Rogers J."/>
            <person name="Quetier F."/>
            <person name="Town C.D."/>
            <person name="Roe B.A."/>
        </authorList>
    </citation>
    <scope>NUCLEOTIDE SEQUENCE [LARGE SCALE GENOMIC DNA]</scope>
    <source>
        <strain evidence="2">A17</strain>
        <strain evidence="3 4">cv. Jemalong A17</strain>
    </source>
</reference>
<name>G7IPN2_MEDTR</name>
<evidence type="ECO:0000313" key="4">
    <source>
        <dbReference type="Proteomes" id="UP000002051"/>
    </source>
</evidence>
<protein>
    <submittedName>
        <fullName evidence="2 3">Uncharacterized protein</fullName>
    </submittedName>
</protein>
<evidence type="ECO:0000313" key="3">
    <source>
        <dbReference type="EnsemblPlants" id="AES63505"/>
    </source>
</evidence>
<proteinExistence type="predicted"/>
<dbReference type="EnsemblPlants" id="AES63505">
    <property type="protein sequence ID" value="AES63505"/>
    <property type="gene ID" value="MTR_2g009430"/>
</dbReference>
<gene>
    <name evidence="2" type="ordered locus">MTR_2g009430</name>
</gene>
<organism evidence="2 4">
    <name type="scientific">Medicago truncatula</name>
    <name type="common">Barrel medic</name>
    <name type="synonym">Medicago tribuloides</name>
    <dbReference type="NCBI Taxonomy" id="3880"/>
    <lineage>
        <taxon>Eukaryota</taxon>
        <taxon>Viridiplantae</taxon>
        <taxon>Streptophyta</taxon>
        <taxon>Embryophyta</taxon>
        <taxon>Tracheophyta</taxon>
        <taxon>Spermatophyta</taxon>
        <taxon>Magnoliopsida</taxon>
        <taxon>eudicotyledons</taxon>
        <taxon>Gunneridae</taxon>
        <taxon>Pentapetalae</taxon>
        <taxon>rosids</taxon>
        <taxon>fabids</taxon>
        <taxon>Fabales</taxon>
        <taxon>Fabaceae</taxon>
        <taxon>Papilionoideae</taxon>
        <taxon>50 kb inversion clade</taxon>
        <taxon>NPAAA clade</taxon>
        <taxon>Hologalegina</taxon>
        <taxon>IRL clade</taxon>
        <taxon>Trifolieae</taxon>
        <taxon>Medicago</taxon>
    </lineage>
</organism>
<accession>A0A0C3UWL6</accession>
<dbReference type="AlphaFoldDB" id="G7IPN2"/>